<keyword evidence="2" id="KW-1185">Reference proteome</keyword>
<sequence length="180" mass="20116">MDVLYQSLTPVIWDIPLSLDLLLLVEAPKPMTTPITCWWVANQLLALSANIVWEVADFSWFFALTDILVDSHMLSQAETMTQDSRIAIYLDPGLRTITLVSPPDYHPERTTIDRAAVITLGTMLTTTDLDQTIQGLKHAIETPDCAITNDFIAQEADNPPVADGLLEWCQAWFQAQSQTN</sequence>
<dbReference type="HOGENOM" id="CLU_1494292_0_0_0"/>
<accession>A9AX28</accession>
<evidence type="ECO:0000313" key="1">
    <source>
        <dbReference type="EMBL" id="ABX04836.1"/>
    </source>
</evidence>
<protein>
    <submittedName>
        <fullName evidence="1">Uncharacterized protein</fullName>
    </submittedName>
</protein>
<dbReference type="EMBL" id="CP000875">
    <property type="protein sequence ID" value="ABX04836.1"/>
    <property type="molecule type" value="Genomic_DNA"/>
</dbReference>
<dbReference type="Proteomes" id="UP000000787">
    <property type="component" value="Chromosome"/>
</dbReference>
<gene>
    <name evidence="1" type="ordered locus">Haur_2196</name>
</gene>
<organism evidence="1 2">
    <name type="scientific">Herpetosiphon aurantiacus (strain ATCC 23779 / DSM 785 / 114-95)</name>
    <dbReference type="NCBI Taxonomy" id="316274"/>
    <lineage>
        <taxon>Bacteria</taxon>
        <taxon>Bacillati</taxon>
        <taxon>Chloroflexota</taxon>
        <taxon>Chloroflexia</taxon>
        <taxon>Herpetosiphonales</taxon>
        <taxon>Herpetosiphonaceae</taxon>
        <taxon>Herpetosiphon</taxon>
    </lineage>
</organism>
<evidence type="ECO:0000313" key="2">
    <source>
        <dbReference type="Proteomes" id="UP000000787"/>
    </source>
</evidence>
<reference evidence="1 2" key="1">
    <citation type="journal article" date="2011" name="Stand. Genomic Sci.">
        <title>Complete genome sequence of the filamentous gliding predatory bacterium Herpetosiphon aurantiacus type strain (114-95(T)).</title>
        <authorList>
            <person name="Kiss H."/>
            <person name="Nett M."/>
            <person name="Domin N."/>
            <person name="Martin K."/>
            <person name="Maresca J.A."/>
            <person name="Copeland A."/>
            <person name="Lapidus A."/>
            <person name="Lucas S."/>
            <person name="Berry K.W."/>
            <person name="Glavina Del Rio T."/>
            <person name="Dalin E."/>
            <person name="Tice H."/>
            <person name="Pitluck S."/>
            <person name="Richardson P."/>
            <person name="Bruce D."/>
            <person name="Goodwin L."/>
            <person name="Han C."/>
            <person name="Detter J.C."/>
            <person name="Schmutz J."/>
            <person name="Brettin T."/>
            <person name="Land M."/>
            <person name="Hauser L."/>
            <person name="Kyrpides N.C."/>
            <person name="Ivanova N."/>
            <person name="Goker M."/>
            <person name="Woyke T."/>
            <person name="Klenk H.P."/>
            <person name="Bryant D.A."/>
        </authorList>
    </citation>
    <scope>NUCLEOTIDE SEQUENCE [LARGE SCALE GENOMIC DNA]</scope>
    <source>
        <strain evidence="2">ATCC 23779 / DSM 785 / 114-95</strain>
    </source>
</reference>
<name>A9AX28_HERA2</name>
<dbReference type="AlphaFoldDB" id="A9AX28"/>
<dbReference type="BioCyc" id="HAUR316274:GHYA-2224-MONOMER"/>
<dbReference type="InParanoid" id="A9AX28"/>
<proteinExistence type="predicted"/>
<dbReference type="KEGG" id="hau:Haur_2196"/>